<feature type="non-terminal residue" evidence="1">
    <location>
        <position position="1"/>
    </location>
</feature>
<feature type="non-terminal residue" evidence="1">
    <location>
        <position position="179"/>
    </location>
</feature>
<organism evidence="1 2">
    <name type="scientific">Suhomyces tanzawaensis NRRL Y-17324</name>
    <dbReference type="NCBI Taxonomy" id="984487"/>
    <lineage>
        <taxon>Eukaryota</taxon>
        <taxon>Fungi</taxon>
        <taxon>Dikarya</taxon>
        <taxon>Ascomycota</taxon>
        <taxon>Saccharomycotina</taxon>
        <taxon>Pichiomycetes</taxon>
        <taxon>Debaryomycetaceae</taxon>
        <taxon>Suhomyces</taxon>
    </lineage>
</organism>
<dbReference type="Proteomes" id="UP000094285">
    <property type="component" value="Unassembled WGS sequence"/>
</dbReference>
<reference evidence="2" key="1">
    <citation type="submission" date="2016-05" db="EMBL/GenBank/DDBJ databases">
        <title>Comparative genomics of biotechnologically important yeasts.</title>
        <authorList>
            <consortium name="DOE Joint Genome Institute"/>
            <person name="Riley R."/>
            <person name="Haridas S."/>
            <person name="Wolfe K.H."/>
            <person name="Lopes M.R."/>
            <person name="Hittinger C.T."/>
            <person name="Goker M."/>
            <person name="Salamov A."/>
            <person name="Wisecaver J."/>
            <person name="Long T.M."/>
            <person name="Aerts A.L."/>
            <person name="Barry K."/>
            <person name="Choi C."/>
            <person name="Clum A."/>
            <person name="Coughlan A.Y."/>
            <person name="Deshpande S."/>
            <person name="Douglass A.P."/>
            <person name="Hanson S.J."/>
            <person name="Klenk H.-P."/>
            <person name="Labutti K."/>
            <person name="Lapidus A."/>
            <person name="Lindquist E."/>
            <person name="Lipzen A."/>
            <person name="Meier-Kolthoff J.P."/>
            <person name="Ohm R.A."/>
            <person name="Otillar R.P."/>
            <person name="Pangilinan J."/>
            <person name="Peng Y."/>
            <person name="Rokas A."/>
            <person name="Rosa C.A."/>
            <person name="Scheuner C."/>
            <person name="Sibirny A.A."/>
            <person name="Slot J.C."/>
            <person name="Stielow J.B."/>
            <person name="Sun H."/>
            <person name="Kurtzman C.P."/>
            <person name="Blackwell M."/>
            <person name="Grigoriev I.V."/>
            <person name="Jeffries T.W."/>
        </authorList>
    </citation>
    <scope>NUCLEOTIDE SEQUENCE [LARGE SCALE GENOMIC DNA]</scope>
    <source>
        <strain evidence="2">NRRL Y-17324</strain>
    </source>
</reference>
<dbReference type="GeneID" id="30985256"/>
<dbReference type="RefSeq" id="XP_020067267.1">
    <property type="nucleotide sequence ID" value="XM_020211120.1"/>
</dbReference>
<dbReference type="OrthoDB" id="4076672at2759"/>
<proteinExistence type="predicted"/>
<dbReference type="STRING" id="984487.A0A1E4SRL9"/>
<gene>
    <name evidence="1" type="ORF">CANTADRAFT_74717</name>
</gene>
<evidence type="ECO:0000313" key="1">
    <source>
        <dbReference type="EMBL" id="ODV82145.1"/>
    </source>
</evidence>
<name>A0A1E4SRL9_9ASCO</name>
<protein>
    <submittedName>
        <fullName evidence="1">Uncharacterized protein</fullName>
    </submittedName>
</protein>
<keyword evidence="2" id="KW-1185">Reference proteome</keyword>
<dbReference type="EMBL" id="KV453909">
    <property type="protein sequence ID" value="ODV82145.1"/>
    <property type="molecule type" value="Genomic_DNA"/>
</dbReference>
<evidence type="ECO:0000313" key="2">
    <source>
        <dbReference type="Proteomes" id="UP000094285"/>
    </source>
</evidence>
<dbReference type="AlphaFoldDB" id="A0A1E4SRL9"/>
<sequence length="179" mass="21156">KYHVTARVKITPPPSSPAEAKFLYDSFSQLGNLEYFSIPRDKSGFSIYDNYIHLVYNPSKQQSLLGSAYLREEAHWEEGEHELRIHQKAIVDKLRHTIALPRYSFIKDDSQYYNGEVEIQFKHQLPLDALKYDKKYQITSSTIESPFLTLKREPEFSQIDTLRGKIRHNFQKFHKFDEI</sequence>
<accession>A0A1E4SRL9</accession>